<evidence type="ECO:0000256" key="2">
    <source>
        <dbReference type="ARBA" id="ARBA00022747"/>
    </source>
</evidence>
<accession>A0A1H3A1K0</accession>
<dbReference type="InterPro" id="IPR044946">
    <property type="entry name" value="Restrct_endonuc_typeI_TRD_sf"/>
</dbReference>
<organism evidence="5 6">
    <name type="scientific">Albimonas donghaensis</name>
    <dbReference type="NCBI Taxonomy" id="356660"/>
    <lineage>
        <taxon>Bacteria</taxon>
        <taxon>Pseudomonadati</taxon>
        <taxon>Pseudomonadota</taxon>
        <taxon>Alphaproteobacteria</taxon>
        <taxon>Rhodobacterales</taxon>
        <taxon>Paracoccaceae</taxon>
        <taxon>Albimonas</taxon>
    </lineage>
</organism>
<dbReference type="AlphaFoldDB" id="A0A1H3A1K0"/>
<dbReference type="CDD" id="cd17259">
    <property type="entry name" value="RMtype1_S_StySKI-TRD2-CR2_like"/>
    <property type="match status" value="1"/>
</dbReference>
<keyword evidence="6" id="KW-1185">Reference proteome</keyword>
<comment type="similarity">
    <text evidence="1">Belongs to the type-I restriction system S methylase family.</text>
</comment>
<dbReference type="Pfam" id="PF01420">
    <property type="entry name" value="Methylase_S"/>
    <property type="match status" value="1"/>
</dbReference>
<evidence type="ECO:0000256" key="1">
    <source>
        <dbReference type="ARBA" id="ARBA00010923"/>
    </source>
</evidence>
<feature type="domain" description="Type I restriction modification DNA specificity" evidence="4">
    <location>
        <begin position="323"/>
        <end position="407"/>
    </location>
</feature>
<dbReference type="Proteomes" id="UP000199118">
    <property type="component" value="Unassembled WGS sequence"/>
</dbReference>
<dbReference type="InterPro" id="IPR051212">
    <property type="entry name" value="Type-I_RE_S_subunit"/>
</dbReference>
<dbReference type="CDD" id="cd17260">
    <property type="entry name" value="RMtype1_S_EcoEI-TRD1-CR1_like"/>
    <property type="match status" value="1"/>
</dbReference>
<keyword evidence="3" id="KW-0238">DNA-binding</keyword>
<dbReference type="SUPFAM" id="SSF116734">
    <property type="entry name" value="DNA methylase specificity domain"/>
    <property type="match status" value="2"/>
</dbReference>
<reference evidence="5 6" key="1">
    <citation type="submission" date="2016-10" db="EMBL/GenBank/DDBJ databases">
        <authorList>
            <person name="de Groot N.N."/>
        </authorList>
    </citation>
    <scope>NUCLEOTIDE SEQUENCE [LARGE SCALE GENOMIC DNA]</scope>
    <source>
        <strain evidence="5 6">DSM 17890</strain>
    </source>
</reference>
<dbReference type="Gene3D" id="3.90.220.20">
    <property type="entry name" value="DNA methylase specificity domains"/>
    <property type="match status" value="2"/>
</dbReference>
<protein>
    <submittedName>
        <fullName evidence="5">Type I restriction enzyme, S subunit</fullName>
    </submittedName>
</protein>
<evidence type="ECO:0000259" key="4">
    <source>
        <dbReference type="Pfam" id="PF01420"/>
    </source>
</evidence>
<dbReference type="RefSeq" id="WP_143040303.1">
    <property type="nucleotide sequence ID" value="NZ_FNMZ01000004.1"/>
</dbReference>
<dbReference type="PANTHER" id="PTHR43140:SF1">
    <property type="entry name" value="TYPE I RESTRICTION ENZYME ECOKI SPECIFICITY SUBUNIT"/>
    <property type="match status" value="1"/>
</dbReference>
<sequence length="454" mass="49714">MTKRYAEYRDSGVEWLGEVPTHWRLTRLRFAVTLNPSRTEVTDLREDAEVSFVPMEAVGERGELSLSQTRPVSEVSSGYTYMREGDVTFAKITPCFENGKGAIMRDLVGGIAFGTTELTVLRARPDTTDPAFLARLLGSPIFRRTGEAAMYGAGGQKRVPDIFVRNFSLALPPLPEQQAIAAFLDREVGKIDGLVEAQRRLIALLAEKRRAVISHAVTRGLNPAAPLKPSGVDWLGDIPAHWVRTKAGFYIKVISGFAFPSTGFLHGGDGERLLRGTNVGVGRIDWDDVVYWAREENDGLEGFELEDGDLVLGMDRPWISAGVRVARISAKDLPCLLLQRVACIRPKPALHSRYLESLLATDAFVHHFLPETTGVSVPHISPKQIVEFPIPLPPLDEQAAIVAYVDAQTGRLDALSAEAERAVSLLLERRAALISAAVTGKIDVRDEAEATEAA</sequence>
<name>A0A1H3A1K0_9RHOB</name>
<dbReference type="STRING" id="356660.SAMN05444336_1043"/>
<evidence type="ECO:0000256" key="3">
    <source>
        <dbReference type="ARBA" id="ARBA00023125"/>
    </source>
</evidence>
<gene>
    <name evidence="5" type="ORF">SAMN05444336_1043</name>
</gene>
<dbReference type="GO" id="GO:0009307">
    <property type="term" value="P:DNA restriction-modification system"/>
    <property type="evidence" value="ECO:0007669"/>
    <property type="project" value="UniProtKB-KW"/>
</dbReference>
<dbReference type="EMBL" id="FNMZ01000004">
    <property type="protein sequence ID" value="SDX22799.1"/>
    <property type="molecule type" value="Genomic_DNA"/>
</dbReference>
<evidence type="ECO:0000313" key="5">
    <source>
        <dbReference type="EMBL" id="SDX22799.1"/>
    </source>
</evidence>
<keyword evidence="2" id="KW-0680">Restriction system</keyword>
<dbReference type="PANTHER" id="PTHR43140">
    <property type="entry name" value="TYPE-1 RESTRICTION ENZYME ECOKI SPECIFICITY PROTEIN"/>
    <property type="match status" value="1"/>
</dbReference>
<dbReference type="GO" id="GO:0003677">
    <property type="term" value="F:DNA binding"/>
    <property type="evidence" value="ECO:0007669"/>
    <property type="project" value="UniProtKB-KW"/>
</dbReference>
<dbReference type="InterPro" id="IPR000055">
    <property type="entry name" value="Restrct_endonuc_typeI_TRD"/>
</dbReference>
<dbReference type="OrthoDB" id="512700at2"/>
<proteinExistence type="inferred from homology"/>
<evidence type="ECO:0000313" key="6">
    <source>
        <dbReference type="Proteomes" id="UP000199118"/>
    </source>
</evidence>